<name>A0A979GSB4_CHIPD</name>
<protein>
    <recommendedName>
        <fullName evidence="3">HNH endonuclease</fullName>
    </recommendedName>
</protein>
<dbReference type="Proteomes" id="UP000002215">
    <property type="component" value="Chromosome"/>
</dbReference>
<evidence type="ECO:0000313" key="2">
    <source>
        <dbReference type="Proteomes" id="UP000002215"/>
    </source>
</evidence>
<dbReference type="OrthoDB" id="677179at2"/>
<evidence type="ECO:0008006" key="3">
    <source>
        <dbReference type="Google" id="ProtNLM"/>
    </source>
</evidence>
<dbReference type="RefSeq" id="WP_012791481.1">
    <property type="nucleotide sequence ID" value="NC_013132.1"/>
</dbReference>
<proteinExistence type="predicted"/>
<reference evidence="1 2" key="2">
    <citation type="journal article" date="2010" name="Stand. Genomic Sci.">
        <title>Complete genome sequence of Chitinophaga pinensis type strain (UQM 2034).</title>
        <authorList>
            <person name="Glavina Del Rio T."/>
            <person name="Abt B."/>
            <person name="Spring S."/>
            <person name="Lapidus A."/>
            <person name="Nolan M."/>
            <person name="Tice H."/>
            <person name="Copeland A."/>
            <person name="Cheng J.F."/>
            <person name="Chen F."/>
            <person name="Bruce D."/>
            <person name="Goodwin L."/>
            <person name="Pitluck S."/>
            <person name="Ivanova N."/>
            <person name="Mavromatis K."/>
            <person name="Mikhailova N."/>
            <person name="Pati A."/>
            <person name="Chen A."/>
            <person name="Palaniappan K."/>
            <person name="Land M."/>
            <person name="Hauser L."/>
            <person name="Chang Y.J."/>
            <person name="Jeffries C.D."/>
            <person name="Chain P."/>
            <person name="Saunders E."/>
            <person name="Detter J.C."/>
            <person name="Brettin T."/>
            <person name="Rohde M."/>
            <person name="Goker M."/>
            <person name="Bristow J."/>
            <person name="Eisen J.A."/>
            <person name="Markowitz V."/>
            <person name="Hugenholtz P."/>
            <person name="Kyrpides N.C."/>
            <person name="Klenk H.P."/>
            <person name="Lucas S."/>
        </authorList>
    </citation>
    <scope>NUCLEOTIDE SEQUENCE [LARGE SCALE GENOMIC DNA]</scope>
    <source>
        <strain evidence="2">ATCC 43595 / DSM 2588 / LMG 13176 / NBRC 15968 / NCIMB 11800 / UQM 2034</strain>
    </source>
</reference>
<gene>
    <name evidence="1" type="ordered locus">Cpin_3846</name>
</gene>
<accession>A0A979GSB4</accession>
<dbReference type="EMBL" id="CP001699">
    <property type="protein sequence ID" value="ACU61308.1"/>
    <property type="molecule type" value="Genomic_DNA"/>
</dbReference>
<dbReference type="KEGG" id="cpi:Cpin_3846"/>
<evidence type="ECO:0000313" key="1">
    <source>
        <dbReference type="EMBL" id="ACU61308.1"/>
    </source>
</evidence>
<reference evidence="2" key="1">
    <citation type="submission" date="2009-08" db="EMBL/GenBank/DDBJ databases">
        <title>The complete genome of Chitinophaga pinensis DSM 2588.</title>
        <authorList>
            <consortium name="US DOE Joint Genome Institute (JGI-PGF)"/>
            <person name="Lucas S."/>
            <person name="Copeland A."/>
            <person name="Lapidus A."/>
            <person name="Glavina del Rio T."/>
            <person name="Dalin E."/>
            <person name="Tice H."/>
            <person name="Bruce D."/>
            <person name="Goodwin L."/>
            <person name="Pitluck S."/>
            <person name="Kyrpides N."/>
            <person name="Mavromatis K."/>
            <person name="Ivanova N."/>
            <person name="Mikhailova N."/>
            <person name="Sims D."/>
            <person name="Meinche L."/>
            <person name="Brettin T."/>
            <person name="Detter J.C."/>
            <person name="Han C."/>
            <person name="Larimer F."/>
            <person name="Land M."/>
            <person name="Hauser L."/>
            <person name="Markowitz V."/>
            <person name="Cheng J.-F."/>
            <person name="Hugenholtz P."/>
            <person name="Woyke T."/>
            <person name="Wu D."/>
            <person name="Spring S."/>
            <person name="Klenk H.-P."/>
            <person name="Eisen J.A."/>
        </authorList>
    </citation>
    <scope>NUCLEOTIDE SEQUENCE [LARGE SCALE GENOMIC DNA]</scope>
    <source>
        <strain evidence="2">ATCC 43595 / DSM 2588 / LMG 13176 / NBRC 15968 / NCIMB 11800 / UQM 2034</strain>
    </source>
</reference>
<organism evidence="1 2">
    <name type="scientific">Chitinophaga pinensis (strain ATCC 43595 / DSM 2588 / LMG 13176 / NBRC 15968 / NCIMB 11800 / UQM 2034)</name>
    <dbReference type="NCBI Taxonomy" id="485918"/>
    <lineage>
        <taxon>Bacteria</taxon>
        <taxon>Pseudomonadati</taxon>
        <taxon>Bacteroidota</taxon>
        <taxon>Chitinophagia</taxon>
        <taxon>Chitinophagales</taxon>
        <taxon>Chitinophagaceae</taxon>
        <taxon>Chitinophaga</taxon>
    </lineage>
</organism>
<sequence>MSDYLNYRQQLKLSGKQPKEKKRVKIQQYSKKRQRANREYFPKSRLFWEGKQCVIRAPGCTGAAQCVNHRKGKSSIDLLLDERYWEPACFHCNNYIEDHHQWGADRGHKLSRNKKEQ</sequence>
<dbReference type="AlphaFoldDB" id="A0A979GSB4"/>